<dbReference type="Pfam" id="PF00196">
    <property type="entry name" value="GerE"/>
    <property type="match status" value="1"/>
</dbReference>
<dbReference type="Proteomes" id="UP001500804">
    <property type="component" value="Unassembled WGS sequence"/>
</dbReference>
<dbReference type="EMBL" id="BAABJO010000009">
    <property type="protein sequence ID" value="GAA5120713.1"/>
    <property type="molecule type" value="Genomic_DNA"/>
</dbReference>
<name>A0ABP9NJD3_9PSEU</name>
<dbReference type="PRINTS" id="PR00038">
    <property type="entry name" value="HTHLUXR"/>
</dbReference>
<dbReference type="InterPro" id="IPR027417">
    <property type="entry name" value="P-loop_NTPase"/>
</dbReference>
<dbReference type="Gene3D" id="1.10.10.10">
    <property type="entry name" value="Winged helix-like DNA-binding domain superfamily/Winged helix DNA-binding domain"/>
    <property type="match status" value="1"/>
</dbReference>
<proteinExistence type="predicted"/>
<dbReference type="CDD" id="cd06170">
    <property type="entry name" value="LuxR_C_like"/>
    <property type="match status" value="1"/>
</dbReference>
<dbReference type="PROSITE" id="PS50043">
    <property type="entry name" value="HTH_LUXR_2"/>
    <property type="match status" value="1"/>
</dbReference>
<evidence type="ECO:0000259" key="3">
    <source>
        <dbReference type="PROSITE" id="PS50043"/>
    </source>
</evidence>
<evidence type="ECO:0000313" key="4">
    <source>
        <dbReference type="EMBL" id="GAA5120713.1"/>
    </source>
</evidence>
<evidence type="ECO:0000256" key="2">
    <source>
        <dbReference type="ARBA" id="ARBA00022840"/>
    </source>
</evidence>
<dbReference type="Pfam" id="PF13191">
    <property type="entry name" value="AAA_16"/>
    <property type="match status" value="1"/>
</dbReference>
<reference evidence="5" key="1">
    <citation type="journal article" date="2019" name="Int. J. Syst. Evol. Microbiol.">
        <title>The Global Catalogue of Microorganisms (GCM) 10K type strain sequencing project: providing services to taxonomists for standard genome sequencing and annotation.</title>
        <authorList>
            <consortium name="The Broad Institute Genomics Platform"/>
            <consortium name="The Broad Institute Genome Sequencing Center for Infectious Disease"/>
            <person name="Wu L."/>
            <person name="Ma J."/>
        </authorList>
    </citation>
    <scope>NUCLEOTIDE SEQUENCE [LARGE SCALE GENOMIC DNA]</scope>
    <source>
        <strain evidence="5">JCM 18302</strain>
    </source>
</reference>
<evidence type="ECO:0000256" key="1">
    <source>
        <dbReference type="ARBA" id="ARBA00022741"/>
    </source>
</evidence>
<accession>A0ABP9NJD3</accession>
<protein>
    <recommendedName>
        <fullName evidence="3">HTH luxR-type domain-containing protein</fullName>
    </recommendedName>
</protein>
<keyword evidence="5" id="KW-1185">Reference proteome</keyword>
<gene>
    <name evidence="4" type="ORF">GCM10023320_28410</name>
</gene>
<dbReference type="InterPro" id="IPR000792">
    <property type="entry name" value="Tscrpt_reg_LuxR_C"/>
</dbReference>
<keyword evidence="1" id="KW-0547">Nucleotide-binding</keyword>
<sequence length="962" mass="100058">MRGMSAGAPRTFVGRAGPLTQLHEAWAAAQKGGPVTVLVRGEAGIGKSALVRRFVEESGVTQVFRGTCLQLAEDSASFLPFVAIMRDIVRGRPDGIASLVSAQALGHLAFLLPDLGETPGWDDHARVRLLESVLALVARLAADAPVVLVVEDVHWADPSTADLLAHLVANLPAGPVLLVLTARPPLPNQRTAALPADLAGAPDVVTVDLEPLDPIETQDLAAARGERDPGRVGAVHARSGGNPLHAHALLDSGGRGDAEHLLKQLAVPVEGLPAAARRLVHVLAVAGHPVRQPLLTTVSGLSGAALDAAAAHAAGIIDIGPPDAGGAEYRFRHPLVQEAVYRLHVLPGERTRLHARFAEAIEADPALSPPIACYAPSETARHWLAAGEPARAAAATWRSAQDGRDLLSHAEQRLAELRRLITLWPRIPDAERVVGVPWPQVLLAAVEAADDSGEPDLGMELAAQALAEARRRGAAEVAGAVRLRQAAMRRGLGLPGVRDDLRVGVEQAPVSGALRSRLLAAVAREHAIDGEWARAAETAALAERLAADAGDARAVAAAAVVRAGVATDPVRAAPLRARAAALAVEARAPDLAVLVTVDEAVLLRRVDRVADAVEAARTALEAANNAGVGRSVGARIGALLAAGLVDLGQWDDALDVLEPFQRLGHGRVDGWLLAAPRTHALAARGQLAGPAYEDVPAAGPAPGLPADVPEALAARDRLPLLHAVATAHLARGRVAEAAAALRPAFVPVVLAAAPEYAWPLLALAAELVALRRGRRPEPDDEPAVRRALAELPVLGTVQRAHRATALRALTERADAGTAREAELAAWEDSPLPLPLGWALLRAGEAALVRRDRAVAAERLARAGEIATELGAAPLAEAVGAAVRRGRLPVEAAPAATATPLAGLTAREQDVLRLLAEGLTNRQIAARLFLSPKTASAHVSRILLKLDAATRGEAAAIARRLGL</sequence>
<dbReference type="SUPFAM" id="SSF52540">
    <property type="entry name" value="P-loop containing nucleoside triphosphate hydrolases"/>
    <property type="match status" value="1"/>
</dbReference>
<feature type="domain" description="HTH luxR-type" evidence="3">
    <location>
        <begin position="896"/>
        <end position="961"/>
    </location>
</feature>
<comment type="caution">
    <text evidence="4">The sequence shown here is derived from an EMBL/GenBank/DDBJ whole genome shotgun (WGS) entry which is preliminary data.</text>
</comment>
<dbReference type="PANTHER" id="PTHR16305:SF35">
    <property type="entry name" value="TRANSCRIPTIONAL ACTIVATOR DOMAIN"/>
    <property type="match status" value="1"/>
</dbReference>
<evidence type="ECO:0000313" key="5">
    <source>
        <dbReference type="Proteomes" id="UP001500804"/>
    </source>
</evidence>
<keyword evidence="2" id="KW-0067">ATP-binding</keyword>
<dbReference type="PANTHER" id="PTHR16305">
    <property type="entry name" value="TESTICULAR SOLUBLE ADENYLYL CYCLASE"/>
    <property type="match status" value="1"/>
</dbReference>
<dbReference type="SMART" id="SM00421">
    <property type="entry name" value="HTH_LUXR"/>
    <property type="match status" value="1"/>
</dbReference>
<dbReference type="InterPro" id="IPR041664">
    <property type="entry name" value="AAA_16"/>
</dbReference>
<organism evidence="4 5">
    <name type="scientific">Pseudonocardia adelaidensis</name>
    <dbReference type="NCBI Taxonomy" id="648754"/>
    <lineage>
        <taxon>Bacteria</taxon>
        <taxon>Bacillati</taxon>
        <taxon>Actinomycetota</taxon>
        <taxon>Actinomycetes</taxon>
        <taxon>Pseudonocardiales</taxon>
        <taxon>Pseudonocardiaceae</taxon>
        <taxon>Pseudonocardia</taxon>
    </lineage>
</organism>
<dbReference type="InterPro" id="IPR016032">
    <property type="entry name" value="Sig_transdc_resp-reg_C-effctor"/>
</dbReference>
<dbReference type="Gene3D" id="3.40.50.300">
    <property type="entry name" value="P-loop containing nucleotide triphosphate hydrolases"/>
    <property type="match status" value="1"/>
</dbReference>
<dbReference type="InterPro" id="IPR036388">
    <property type="entry name" value="WH-like_DNA-bd_sf"/>
</dbReference>
<dbReference type="SUPFAM" id="SSF46894">
    <property type="entry name" value="C-terminal effector domain of the bipartite response regulators"/>
    <property type="match status" value="1"/>
</dbReference>